<evidence type="ECO:0000313" key="1">
    <source>
        <dbReference type="EMBL" id="SOC54220.1"/>
    </source>
</evidence>
<evidence type="ECO:0000313" key="2">
    <source>
        <dbReference type="Proteomes" id="UP000219688"/>
    </source>
</evidence>
<name>A0A285VJG2_9MICO</name>
<sequence length="65" mass="7401">MSFQNLDLARSVAVERERDLQVRLAQRQADLSRPSVTHDLSPVAALAQRWHDALVHLHLAHRAAR</sequence>
<protein>
    <submittedName>
        <fullName evidence="1">Uncharacterized protein</fullName>
    </submittedName>
</protein>
<organism evidence="1 2">
    <name type="scientific">Ornithinimicrobium cerasi</name>
    <dbReference type="NCBI Taxonomy" id="2248773"/>
    <lineage>
        <taxon>Bacteria</taxon>
        <taxon>Bacillati</taxon>
        <taxon>Actinomycetota</taxon>
        <taxon>Actinomycetes</taxon>
        <taxon>Micrococcales</taxon>
        <taxon>Ornithinimicrobiaceae</taxon>
        <taxon>Ornithinimicrobium</taxon>
    </lineage>
</organism>
<keyword evidence="2" id="KW-1185">Reference proteome</keyword>
<gene>
    <name evidence="1" type="ORF">SAMN05421879_10314</name>
</gene>
<accession>A0A285VJG2</accession>
<dbReference type="AlphaFoldDB" id="A0A285VJG2"/>
<dbReference type="RefSeq" id="WP_097187391.1">
    <property type="nucleotide sequence ID" value="NZ_OBQK01000003.1"/>
</dbReference>
<dbReference type="EMBL" id="OBQK01000003">
    <property type="protein sequence ID" value="SOC54220.1"/>
    <property type="molecule type" value="Genomic_DNA"/>
</dbReference>
<dbReference type="Proteomes" id="UP000219688">
    <property type="component" value="Unassembled WGS sequence"/>
</dbReference>
<reference evidence="2" key="1">
    <citation type="submission" date="2017-08" db="EMBL/GenBank/DDBJ databases">
        <authorList>
            <person name="Varghese N."/>
            <person name="Submissions S."/>
        </authorList>
    </citation>
    <scope>NUCLEOTIDE SEQUENCE [LARGE SCALE GENOMIC DNA]</scope>
    <source>
        <strain evidence="2">USBA17B2</strain>
    </source>
</reference>
<proteinExistence type="predicted"/>